<proteinExistence type="predicted"/>
<dbReference type="PROSITE" id="PS50088">
    <property type="entry name" value="ANK_REPEAT"/>
    <property type="match status" value="1"/>
</dbReference>
<dbReference type="RefSeq" id="XP_070880344.1">
    <property type="nucleotide sequence ID" value="XM_071034959.1"/>
</dbReference>
<name>A0ABR4L5G1_9EURO</name>
<comment type="caution">
    <text evidence="2">The sequence shown here is derived from an EMBL/GenBank/DDBJ whole genome shotgun (WGS) entry which is preliminary data.</text>
</comment>
<feature type="repeat" description="ANK" evidence="1">
    <location>
        <begin position="123"/>
        <end position="155"/>
    </location>
</feature>
<dbReference type="SUPFAM" id="SSF48403">
    <property type="entry name" value="Ankyrin repeat"/>
    <property type="match status" value="1"/>
</dbReference>
<dbReference type="GeneID" id="98150031"/>
<dbReference type="Pfam" id="PF12796">
    <property type="entry name" value="Ank_2"/>
    <property type="match status" value="1"/>
</dbReference>
<evidence type="ECO:0000313" key="3">
    <source>
        <dbReference type="Proteomes" id="UP001610432"/>
    </source>
</evidence>
<protein>
    <recommendedName>
        <fullName evidence="4">Ankyrin repeat-containing domain protein</fullName>
    </recommendedName>
</protein>
<dbReference type="SMART" id="SM00248">
    <property type="entry name" value="ANK"/>
    <property type="match status" value="4"/>
</dbReference>
<dbReference type="PANTHER" id="PTHR46224">
    <property type="entry name" value="ANKYRIN REPEAT FAMILY PROTEIN"/>
    <property type="match status" value="1"/>
</dbReference>
<keyword evidence="3" id="KW-1185">Reference proteome</keyword>
<sequence length="732" mass="81388">MRTSASPPGKPHGPVVFVWAMTHTRRDAESAQPKDLSPPPKETRHADKLNGNYWYHLFYMAVQDGNFEAAQTYLLTGAHAIEGAPWSAQQTALLLAISRKDDTAVERLIEEGADANLGPTGSLDGTPLLFAIYSRNWAVIQLLLDAGADANHIDIASENGSALGAAISSGDTAIVYLLLRAGANTNQKFIGSDANMAISRAISKNDRNFIRTLLDAGVSMTGYNKLKLMTQFPEFAFQIQYELQVSSENTRTILCGWELPSLAESLRRGADRLDISCVPTLTKKRDYVLFSTCADYLRKTYGASSVDLLHYITCALEDPRGFYYGTDLKIMTSAEHIIVTFPESMESVLEALKWLCLTFRSNSARIPHISSGAFHGKYFKLDSLRPLSRLHNRDTFCWTMLFDYAVIAVVSATDAAPEWWLAMSFEEMLQLTAVEYPVSVDSGTILMGYSTALIPVEKTGSNMIQWHLEIAGHDGQFKVSELKATRSNWLQEEDIECLRTERVLLGWCPNAAVLLGTDHATKEVKWSGARRRRTSWRWTGANLPLLAQSAAPVQLGGQLGFTFTRKFNVVRFSPSNNYLKCLRNSVSEQIIVYDTTQRRAWLVPLVCVLHQMLLSFSSKSPTVHGPAYTIPQTVAGSDNNAGYASFETLKDNGLVVIERSGDVDLTIRELIMGFSVNLSKTSLHEPNGREIYGYELMDIIMDSPHSELKQMQLDRQGIAWSPLLAEINCLFC</sequence>
<dbReference type="InterPro" id="IPR036770">
    <property type="entry name" value="Ankyrin_rpt-contain_sf"/>
</dbReference>
<dbReference type="PROSITE" id="PS50297">
    <property type="entry name" value="ANK_REP_REGION"/>
    <property type="match status" value="1"/>
</dbReference>
<evidence type="ECO:0000313" key="2">
    <source>
        <dbReference type="EMBL" id="KAL2859788.1"/>
    </source>
</evidence>
<gene>
    <name evidence="2" type="ORF">BJX67DRAFT_40877</name>
</gene>
<dbReference type="InterPro" id="IPR051616">
    <property type="entry name" value="Cul2-RING_E3_ligase_SR"/>
</dbReference>
<dbReference type="Proteomes" id="UP001610432">
    <property type="component" value="Unassembled WGS sequence"/>
</dbReference>
<dbReference type="InterPro" id="IPR002110">
    <property type="entry name" value="Ankyrin_rpt"/>
</dbReference>
<dbReference type="EMBL" id="JBFXLQ010000121">
    <property type="protein sequence ID" value="KAL2859788.1"/>
    <property type="molecule type" value="Genomic_DNA"/>
</dbReference>
<dbReference type="Gene3D" id="1.25.40.20">
    <property type="entry name" value="Ankyrin repeat-containing domain"/>
    <property type="match status" value="1"/>
</dbReference>
<evidence type="ECO:0000256" key="1">
    <source>
        <dbReference type="PROSITE-ProRule" id="PRU00023"/>
    </source>
</evidence>
<evidence type="ECO:0008006" key="4">
    <source>
        <dbReference type="Google" id="ProtNLM"/>
    </source>
</evidence>
<reference evidence="2 3" key="1">
    <citation type="submission" date="2024-07" db="EMBL/GenBank/DDBJ databases">
        <title>Section-level genome sequencing and comparative genomics of Aspergillus sections Usti and Cavernicolus.</title>
        <authorList>
            <consortium name="Lawrence Berkeley National Laboratory"/>
            <person name="Nybo J.L."/>
            <person name="Vesth T.C."/>
            <person name="Theobald S."/>
            <person name="Frisvad J.C."/>
            <person name="Larsen T.O."/>
            <person name="Kjaerboelling I."/>
            <person name="Rothschild-Mancinelli K."/>
            <person name="Lyhne E.K."/>
            <person name="Kogle M.E."/>
            <person name="Barry K."/>
            <person name="Clum A."/>
            <person name="Na H."/>
            <person name="Ledsgaard L."/>
            <person name="Lin J."/>
            <person name="Lipzen A."/>
            <person name="Kuo A."/>
            <person name="Riley R."/>
            <person name="Mondo S."/>
            <person name="Labutti K."/>
            <person name="Haridas S."/>
            <person name="Pangalinan J."/>
            <person name="Salamov A.A."/>
            <person name="Simmons B.A."/>
            <person name="Magnuson J.K."/>
            <person name="Chen J."/>
            <person name="Drula E."/>
            <person name="Henrissat B."/>
            <person name="Wiebenga A."/>
            <person name="Lubbers R.J."/>
            <person name="Gomes A.C."/>
            <person name="Macurrencykelacurrency M.R."/>
            <person name="Stajich J."/>
            <person name="Grigoriev I.V."/>
            <person name="Mortensen U.H."/>
            <person name="De Vries R.P."/>
            <person name="Baker S.E."/>
            <person name="Andersen M.R."/>
        </authorList>
    </citation>
    <scope>NUCLEOTIDE SEQUENCE [LARGE SCALE GENOMIC DNA]</scope>
    <source>
        <strain evidence="2 3">CBS 449.75</strain>
    </source>
</reference>
<accession>A0ABR4L5G1</accession>
<keyword evidence="1" id="KW-0040">ANK repeat</keyword>
<organism evidence="2 3">
    <name type="scientific">Aspergillus lucknowensis</name>
    <dbReference type="NCBI Taxonomy" id="176173"/>
    <lineage>
        <taxon>Eukaryota</taxon>
        <taxon>Fungi</taxon>
        <taxon>Dikarya</taxon>
        <taxon>Ascomycota</taxon>
        <taxon>Pezizomycotina</taxon>
        <taxon>Eurotiomycetes</taxon>
        <taxon>Eurotiomycetidae</taxon>
        <taxon>Eurotiales</taxon>
        <taxon>Aspergillaceae</taxon>
        <taxon>Aspergillus</taxon>
        <taxon>Aspergillus subgen. Nidulantes</taxon>
    </lineage>
</organism>